<dbReference type="RefSeq" id="WP_020993545.1">
    <property type="nucleotide sequence ID" value="NZ_JAAINE010000009.1"/>
</dbReference>
<organism evidence="1 2">
    <name type="scientific">Blautia wexlerae</name>
    <dbReference type="NCBI Taxonomy" id="418240"/>
    <lineage>
        <taxon>Bacteria</taxon>
        <taxon>Bacillati</taxon>
        <taxon>Bacillota</taxon>
        <taxon>Clostridia</taxon>
        <taxon>Lachnospirales</taxon>
        <taxon>Lachnospiraceae</taxon>
        <taxon>Blautia</taxon>
    </lineage>
</organism>
<gene>
    <name evidence="1" type="ORF">BWLFYP14_02065</name>
</gene>
<evidence type="ECO:0000313" key="2">
    <source>
        <dbReference type="Proteomes" id="UP000366766"/>
    </source>
</evidence>
<evidence type="ECO:0000313" key="1">
    <source>
        <dbReference type="EMBL" id="VUX65474.1"/>
    </source>
</evidence>
<protein>
    <submittedName>
        <fullName evidence="1">Uncharacterized protein</fullName>
    </submittedName>
</protein>
<accession>A0A564WTW2</accession>
<dbReference type="AlphaFoldDB" id="A0A564WTW2"/>
<dbReference type="Proteomes" id="UP000366766">
    <property type="component" value="Unassembled WGS sequence"/>
</dbReference>
<proteinExistence type="predicted"/>
<keyword evidence="2" id="KW-1185">Reference proteome</keyword>
<reference evidence="1 2" key="1">
    <citation type="submission" date="2019-07" db="EMBL/GenBank/DDBJ databases">
        <authorList>
            <person name="Chang H.-W."/>
            <person name="Raman A."/>
            <person name="Venkatesh S."/>
            <person name="Gehrig J."/>
        </authorList>
    </citation>
    <scope>NUCLEOTIDE SEQUENCE [LARGE SCALE GENOMIC DNA]</scope>
    <source>
        <strain evidence="1">Blautia_wexlerae_LFYP_14</strain>
    </source>
</reference>
<dbReference type="EMBL" id="CABHOF010000037">
    <property type="protein sequence ID" value="VUX65474.1"/>
    <property type="molecule type" value="Genomic_DNA"/>
</dbReference>
<sequence length="105" mass="11595">MDIVDKKNLPAGNYEEQDSFIVGDRIYQGLADAVEPVTGITNGAEKTAQSFLVNGSLELNEDENNEGLDTAVQIMVQVDAYQTLNRPVIDTRWTRGITNYAMIIS</sequence>
<name>A0A564WTW2_9FIRM</name>